<dbReference type="RefSeq" id="WP_186739641.1">
    <property type="nucleotide sequence ID" value="NZ_VFIA01000031.1"/>
</dbReference>
<evidence type="ECO:0000313" key="3">
    <source>
        <dbReference type="Proteomes" id="UP000700732"/>
    </source>
</evidence>
<organism evidence="2 3">
    <name type="scientific">Spirosoma utsteinense</name>
    <dbReference type="NCBI Taxonomy" id="2585773"/>
    <lineage>
        <taxon>Bacteria</taxon>
        <taxon>Pseudomonadati</taxon>
        <taxon>Bacteroidota</taxon>
        <taxon>Cytophagia</taxon>
        <taxon>Cytophagales</taxon>
        <taxon>Cytophagaceae</taxon>
        <taxon>Spirosoma</taxon>
    </lineage>
</organism>
<dbReference type="PANTHER" id="PTHR16128:SF5">
    <property type="entry name" value="FAD_NAD(P)-BINDING OXIDOREDUCTASE FAMILY PROTEIN"/>
    <property type="match status" value="1"/>
</dbReference>
<dbReference type="InterPro" id="IPR002937">
    <property type="entry name" value="Amino_oxidase"/>
</dbReference>
<proteinExistence type="predicted"/>
<dbReference type="Pfam" id="PF01593">
    <property type="entry name" value="Amino_oxidase"/>
    <property type="match status" value="1"/>
</dbReference>
<sequence length="325" mass="34823">MPSSLIIGAGLAGLTAARELTRYGWDVTVVDKGRGIGGRLATRRIEQARLDHGAQYISAKTTAFKHLLQDLSAQGIVAEWHLEQATLGDTNFNHSRYIGANGMNEIAKALARNLTVLTNETVCQIRTDDTGWLVETEAGAQYRADSLIVTIPAPQALTLLEKSHVGLTASDQQALSAITYHPCIAVMVAMNQPSLLPPPGAIRYQTGSVAWIADNGQKGISPDQPSVTIHASADFSQAHFDSDLSGIGQQLIDQVSEWIPASAVRSIQVHRWRYSLANQRYPGSFLAAAALSPLLFGGDGFGDGNVEGAFTSGLQMATYLRENLA</sequence>
<accession>A0ABR6WBA2</accession>
<dbReference type="Pfam" id="PF13450">
    <property type="entry name" value="NAD_binding_8"/>
    <property type="match status" value="1"/>
</dbReference>
<dbReference type="Gene3D" id="3.50.50.60">
    <property type="entry name" value="FAD/NAD(P)-binding domain"/>
    <property type="match status" value="1"/>
</dbReference>
<dbReference type="PANTHER" id="PTHR16128">
    <property type="entry name" value="FAD/NAD(P)-BINDING OXIDOREDUCTASE FAMILY PROTEIN"/>
    <property type="match status" value="1"/>
</dbReference>
<feature type="domain" description="Amine oxidase" evidence="1">
    <location>
        <begin position="91"/>
        <end position="318"/>
    </location>
</feature>
<gene>
    <name evidence="2" type="ORF">FH603_4315</name>
</gene>
<comment type="caution">
    <text evidence="2">The sequence shown here is derived from an EMBL/GenBank/DDBJ whole genome shotgun (WGS) entry which is preliminary data.</text>
</comment>
<dbReference type="EMBL" id="VFIA01000031">
    <property type="protein sequence ID" value="MBC3793793.1"/>
    <property type="molecule type" value="Genomic_DNA"/>
</dbReference>
<reference evidence="2 3" key="1">
    <citation type="submission" date="2019-06" db="EMBL/GenBank/DDBJ databases">
        <title>Spirosoma utsteinense sp. nov. isolated from Antarctic ice-free soils.</title>
        <authorList>
            <person name="Tahon G."/>
        </authorList>
    </citation>
    <scope>NUCLEOTIDE SEQUENCE [LARGE SCALE GENOMIC DNA]</scope>
    <source>
        <strain evidence="2 3">LMG 31447</strain>
    </source>
</reference>
<name>A0ABR6WBA2_9BACT</name>
<dbReference type="Gene3D" id="3.90.660.10">
    <property type="match status" value="1"/>
</dbReference>
<keyword evidence="3" id="KW-1185">Reference proteome</keyword>
<dbReference type="Proteomes" id="UP000700732">
    <property type="component" value="Unassembled WGS sequence"/>
</dbReference>
<dbReference type="InterPro" id="IPR036188">
    <property type="entry name" value="FAD/NAD-bd_sf"/>
</dbReference>
<evidence type="ECO:0000313" key="2">
    <source>
        <dbReference type="EMBL" id="MBC3793793.1"/>
    </source>
</evidence>
<evidence type="ECO:0000259" key="1">
    <source>
        <dbReference type="Pfam" id="PF01593"/>
    </source>
</evidence>
<dbReference type="SUPFAM" id="SSF51905">
    <property type="entry name" value="FAD/NAD(P)-binding domain"/>
    <property type="match status" value="1"/>
</dbReference>
<protein>
    <recommendedName>
        <fullName evidence="1">Amine oxidase domain-containing protein</fullName>
    </recommendedName>
</protein>